<evidence type="ECO:0000313" key="1">
    <source>
        <dbReference type="EMBL" id="KAI9906767.1"/>
    </source>
</evidence>
<accession>A0ACC0VKC6</accession>
<dbReference type="EMBL" id="CM047587">
    <property type="protein sequence ID" value="KAI9906767.1"/>
    <property type="molecule type" value="Genomic_DNA"/>
</dbReference>
<comment type="caution">
    <text evidence="1">The sequence shown here is derived from an EMBL/GenBank/DDBJ whole genome shotgun (WGS) entry which is preliminary data.</text>
</comment>
<name>A0ACC0VKC6_9STRA</name>
<dbReference type="Proteomes" id="UP001163321">
    <property type="component" value="Chromosome 8"/>
</dbReference>
<gene>
    <name evidence="1" type="ORF">PsorP6_004327</name>
</gene>
<proteinExistence type="predicted"/>
<protein>
    <submittedName>
        <fullName evidence="1">Uncharacterized protein</fullName>
    </submittedName>
</protein>
<reference evidence="1 2" key="1">
    <citation type="journal article" date="2022" name="bioRxiv">
        <title>The genome of the oomycete Peronosclerospora sorghi, a cosmopolitan pathogen of maize and sorghum, is inflated with dispersed pseudogenes.</title>
        <authorList>
            <person name="Fletcher K."/>
            <person name="Martin F."/>
            <person name="Isakeit T."/>
            <person name="Cavanaugh K."/>
            <person name="Magill C."/>
            <person name="Michelmore R."/>
        </authorList>
    </citation>
    <scope>NUCLEOTIDE SEQUENCE [LARGE SCALE GENOMIC DNA]</scope>
    <source>
        <strain evidence="1">P6</strain>
    </source>
</reference>
<keyword evidence="2" id="KW-1185">Reference proteome</keyword>
<organism evidence="1 2">
    <name type="scientific">Peronosclerospora sorghi</name>
    <dbReference type="NCBI Taxonomy" id="230839"/>
    <lineage>
        <taxon>Eukaryota</taxon>
        <taxon>Sar</taxon>
        <taxon>Stramenopiles</taxon>
        <taxon>Oomycota</taxon>
        <taxon>Peronosporomycetes</taxon>
        <taxon>Peronosporales</taxon>
        <taxon>Peronosporaceae</taxon>
        <taxon>Peronosclerospora</taxon>
    </lineage>
</organism>
<sequence>MTSMRFKLSNTGLASRGFGNKQRNFTLLEAQQDPWTGVVGENYPLRLRYKHSQEMRHNGKE</sequence>
<evidence type="ECO:0000313" key="2">
    <source>
        <dbReference type="Proteomes" id="UP001163321"/>
    </source>
</evidence>